<comment type="caution">
    <text evidence="1">The sequence shown here is derived from an EMBL/GenBank/DDBJ whole genome shotgun (WGS) entry which is preliminary data.</text>
</comment>
<reference evidence="1 2" key="1">
    <citation type="submission" date="2021-06" db="EMBL/GenBank/DDBJ databases">
        <authorList>
            <person name="Palmer J.M."/>
        </authorList>
    </citation>
    <scope>NUCLEOTIDE SEQUENCE [LARGE SCALE GENOMIC DNA]</scope>
    <source>
        <strain evidence="1 2">CL_MEX2019</strain>
        <tissue evidence="1">Muscle</tissue>
    </source>
</reference>
<organism evidence="1 2">
    <name type="scientific">Characodon lateralis</name>
    <dbReference type="NCBI Taxonomy" id="208331"/>
    <lineage>
        <taxon>Eukaryota</taxon>
        <taxon>Metazoa</taxon>
        <taxon>Chordata</taxon>
        <taxon>Craniata</taxon>
        <taxon>Vertebrata</taxon>
        <taxon>Euteleostomi</taxon>
        <taxon>Actinopterygii</taxon>
        <taxon>Neopterygii</taxon>
        <taxon>Teleostei</taxon>
        <taxon>Neoteleostei</taxon>
        <taxon>Acanthomorphata</taxon>
        <taxon>Ovalentaria</taxon>
        <taxon>Atherinomorphae</taxon>
        <taxon>Cyprinodontiformes</taxon>
        <taxon>Goodeidae</taxon>
        <taxon>Characodon</taxon>
    </lineage>
</organism>
<keyword evidence="2" id="KW-1185">Reference proteome</keyword>
<gene>
    <name evidence="1" type="ORF">CHARACLAT_033304</name>
</gene>
<dbReference type="EMBL" id="JAHUTJ010072442">
    <property type="protein sequence ID" value="MED6292383.1"/>
    <property type="molecule type" value="Genomic_DNA"/>
</dbReference>
<proteinExistence type="predicted"/>
<evidence type="ECO:0000313" key="1">
    <source>
        <dbReference type="EMBL" id="MED6292383.1"/>
    </source>
</evidence>
<protein>
    <submittedName>
        <fullName evidence="1">Uncharacterized protein</fullName>
    </submittedName>
</protein>
<accession>A0ABU7EYU9</accession>
<dbReference type="Proteomes" id="UP001352852">
    <property type="component" value="Unassembled WGS sequence"/>
</dbReference>
<name>A0ABU7EYU9_9TELE</name>
<sequence length="110" mass="12588">MGPMMKMDAVSIAIRQLNEIKRGMQQDVHPGRGSFLAYFWTVVSTAFENHHCVIIVLPFYSVCYSLYQSNDINDVGGIFDTMLSQDYQLLDEDQNYDVIMEVKSLNLTIV</sequence>
<evidence type="ECO:0000313" key="2">
    <source>
        <dbReference type="Proteomes" id="UP001352852"/>
    </source>
</evidence>